<evidence type="ECO:0000313" key="2">
    <source>
        <dbReference type="Proteomes" id="UP000318825"/>
    </source>
</evidence>
<organism evidence="1 2">
    <name type="scientific">Nitrobacter winogradskyi</name>
    <name type="common">Nitrobacter agilis</name>
    <dbReference type="NCBI Taxonomy" id="913"/>
    <lineage>
        <taxon>Bacteria</taxon>
        <taxon>Pseudomonadati</taxon>
        <taxon>Pseudomonadota</taxon>
        <taxon>Alphaproteobacteria</taxon>
        <taxon>Hyphomicrobiales</taxon>
        <taxon>Nitrobacteraceae</taxon>
        <taxon>Nitrobacter</taxon>
    </lineage>
</organism>
<sequence length="48" mass="5872">MTNEERCAYETMKARREARDTHPPRSKEYAEADKLYKEAEREYYRVKA</sequence>
<name>A0A4Y3WCL7_NITWI</name>
<dbReference type="AlphaFoldDB" id="A0A4Y3WCL7"/>
<dbReference type="Proteomes" id="UP000318825">
    <property type="component" value="Unassembled WGS sequence"/>
</dbReference>
<dbReference type="EMBL" id="BJNF01000033">
    <property type="protein sequence ID" value="GEC15589.1"/>
    <property type="molecule type" value="Genomic_DNA"/>
</dbReference>
<evidence type="ECO:0000313" key="1">
    <source>
        <dbReference type="EMBL" id="GEC15589.1"/>
    </source>
</evidence>
<gene>
    <name evidence="1" type="ORF">NWI01_14810</name>
</gene>
<proteinExistence type="predicted"/>
<reference evidence="1 2" key="1">
    <citation type="submission" date="2019-06" db="EMBL/GenBank/DDBJ databases">
        <title>Whole genome shotgun sequence of Nitrobacter winogradskyi NBRC 14297.</title>
        <authorList>
            <person name="Hosoyama A."/>
            <person name="Uohara A."/>
            <person name="Ohji S."/>
            <person name="Ichikawa N."/>
        </authorList>
    </citation>
    <scope>NUCLEOTIDE SEQUENCE [LARGE SCALE GENOMIC DNA]</scope>
    <source>
        <strain evidence="1 2">NBRC 14297</strain>
    </source>
</reference>
<comment type="caution">
    <text evidence="1">The sequence shown here is derived from an EMBL/GenBank/DDBJ whole genome shotgun (WGS) entry which is preliminary data.</text>
</comment>
<accession>A0A4Y3WCL7</accession>
<protein>
    <submittedName>
        <fullName evidence="1">Uncharacterized protein</fullName>
    </submittedName>
</protein>
<dbReference type="RefSeq" id="WP_181410409.1">
    <property type="nucleotide sequence ID" value="NZ_JALJZS010000001.1"/>
</dbReference>